<protein>
    <recommendedName>
        <fullName evidence="1">Anamorsin N-terminal domain-containing protein</fullName>
    </recommendedName>
</protein>
<feature type="domain" description="Anamorsin N-terminal" evidence="1">
    <location>
        <begin position="124"/>
        <end position="215"/>
    </location>
</feature>
<dbReference type="Proteomes" id="UP001054821">
    <property type="component" value="Chromosome 8"/>
</dbReference>
<keyword evidence="3" id="KW-1185">Reference proteome</keyword>
<reference evidence="2 3" key="1">
    <citation type="journal article" date="2022" name="G3 (Bethesda)">
        <title>Whole-genome sequence and methylome profiling of the almond [Prunus dulcis (Mill.) D.A. Webb] cultivar 'Nonpareil'.</title>
        <authorList>
            <person name="D'Amico-Willman K.M."/>
            <person name="Ouma W.Z."/>
            <person name="Meulia T."/>
            <person name="Sideli G.M."/>
            <person name="Gradziel T.M."/>
            <person name="Fresnedo-Ramirez J."/>
        </authorList>
    </citation>
    <scope>NUCLEOTIDE SEQUENCE [LARGE SCALE GENOMIC DNA]</scope>
    <source>
        <strain evidence="2">Clone GOH B32 T37-40</strain>
    </source>
</reference>
<dbReference type="PANTHER" id="PTHR13273">
    <property type="entry name" value="ANAMORSIN"/>
    <property type="match status" value="1"/>
</dbReference>
<name>A0AAD4UUR8_PRUDU</name>
<dbReference type="GO" id="GO:0016226">
    <property type="term" value="P:iron-sulfur cluster assembly"/>
    <property type="evidence" value="ECO:0007669"/>
    <property type="project" value="InterPro"/>
</dbReference>
<accession>A0AAD4UUR8</accession>
<evidence type="ECO:0000313" key="2">
    <source>
        <dbReference type="EMBL" id="KAI5312312.1"/>
    </source>
</evidence>
<gene>
    <name evidence="2" type="ORF">L3X38_041485</name>
</gene>
<dbReference type="GO" id="GO:0005737">
    <property type="term" value="C:cytoplasm"/>
    <property type="evidence" value="ECO:0007669"/>
    <property type="project" value="InterPro"/>
</dbReference>
<dbReference type="SUPFAM" id="SSF53335">
    <property type="entry name" value="S-adenosyl-L-methionine-dependent methyltransferases"/>
    <property type="match status" value="1"/>
</dbReference>
<dbReference type="GO" id="GO:0051536">
    <property type="term" value="F:iron-sulfur cluster binding"/>
    <property type="evidence" value="ECO:0007669"/>
    <property type="project" value="InterPro"/>
</dbReference>
<dbReference type="Pfam" id="PF20922">
    <property type="entry name" value="Anamorsin_N"/>
    <property type="match status" value="1"/>
</dbReference>
<dbReference type="AlphaFoldDB" id="A0AAD4UUR8"/>
<sequence>MMRLLDDDQPKFTQTEASPNTRARELFVFSRLQQRTKSSPHETRLCKLSIAEHKRESRLKAQDIAAFPVEEESILFVLVFRGLKICFTFDVMVNDAVLPVSLVFDVLREIGSGATEKCEPQIITEVSSLSQLPLGPSSVDIVFTLCRSIEFLNKQLLGEISRVLKPGGTVLIYKTSDSSKGESDKAASVIERKLLLSGFLEAQALQIKSNLPSELSS</sequence>
<dbReference type="EMBL" id="JAJFAZ020000008">
    <property type="protein sequence ID" value="KAI5312312.1"/>
    <property type="molecule type" value="Genomic_DNA"/>
</dbReference>
<evidence type="ECO:0000259" key="1">
    <source>
        <dbReference type="Pfam" id="PF20922"/>
    </source>
</evidence>
<comment type="caution">
    <text evidence="2">The sequence shown here is derived from an EMBL/GenBank/DDBJ whole genome shotgun (WGS) entry which is preliminary data.</text>
</comment>
<evidence type="ECO:0000313" key="3">
    <source>
        <dbReference type="Proteomes" id="UP001054821"/>
    </source>
</evidence>
<dbReference type="InterPro" id="IPR007785">
    <property type="entry name" value="Anamorsin"/>
</dbReference>
<organism evidence="2 3">
    <name type="scientific">Prunus dulcis</name>
    <name type="common">Almond</name>
    <name type="synonym">Amygdalus dulcis</name>
    <dbReference type="NCBI Taxonomy" id="3755"/>
    <lineage>
        <taxon>Eukaryota</taxon>
        <taxon>Viridiplantae</taxon>
        <taxon>Streptophyta</taxon>
        <taxon>Embryophyta</taxon>
        <taxon>Tracheophyta</taxon>
        <taxon>Spermatophyta</taxon>
        <taxon>Magnoliopsida</taxon>
        <taxon>eudicotyledons</taxon>
        <taxon>Gunneridae</taxon>
        <taxon>Pentapetalae</taxon>
        <taxon>rosids</taxon>
        <taxon>fabids</taxon>
        <taxon>Rosales</taxon>
        <taxon>Rosaceae</taxon>
        <taxon>Amygdaloideae</taxon>
        <taxon>Amygdaleae</taxon>
        <taxon>Prunus</taxon>
    </lineage>
</organism>
<proteinExistence type="predicted"/>
<dbReference type="PANTHER" id="PTHR13273:SF14">
    <property type="entry name" value="ANAMORSIN"/>
    <property type="match status" value="1"/>
</dbReference>
<dbReference type="InterPro" id="IPR029063">
    <property type="entry name" value="SAM-dependent_MTases_sf"/>
</dbReference>
<dbReference type="InterPro" id="IPR049011">
    <property type="entry name" value="Anamorsin_N_metazoan"/>
</dbReference>
<dbReference type="Gene3D" id="3.40.50.150">
    <property type="entry name" value="Vaccinia Virus protein VP39"/>
    <property type="match status" value="1"/>
</dbReference>